<evidence type="ECO:0000259" key="7">
    <source>
        <dbReference type="Pfam" id="PF06738"/>
    </source>
</evidence>
<accession>A0AAW2ZA59</accession>
<keyword evidence="10" id="KW-1185">Reference proteome</keyword>
<feature type="domain" description="Threonine/serine exporter-like N-terminal" evidence="7">
    <location>
        <begin position="126"/>
        <end position="381"/>
    </location>
</feature>
<gene>
    <name evidence="9" type="ORF">AKO1_001811</name>
</gene>
<dbReference type="GO" id="GO:0022857">
    <property type="term" value="F:transmembrane transporter activity"/>
    <property type="evidence" value="ECO:0007669"/>
    <property type="project" value="InterPro"/>
</dbReference>
<dbReference type="GO" id="GO:0016020">
    <property type="term" value="C:membrane"/>
    <property type="evidence" value="ECO:0007669"/>
    <property type="project" value="UniProtKB-SubCell"/>
</dbReference>
<evidence type="ECO:0000256" key="3">
    <source>
        <dbReference type="ARBA" id="ARBA00022989"/>
    </source>
</evidence>
<proteinExistence type="inferred from homology"/>
<feature type="transmembrane region" description="Helical" evidence="6">
    <location>
        <begin position="266"/>
        <end position="285"/>
    </location>
</feature>
<comment type="subcellular location">
    <subcellularLocation>
        <location evidence="1">Membrane</location>
        <topology evidence="1">Multi-pass membrane protein</topology>
    </subcellularLocation>
</comment>
<feature type="non-terminal residue" evidence="9">
    <location>
        <position position="543"/>
    </location>
</feature>
<dbReference type="Pfam" id="PF12821">
    <property type="entry name" value="ThrE_2"/>
    <property type="match status" value="1"/>
</dbReference>
<feature type="domain" description="Threonine/Serine exporter ThrE" evidence="8">
    <location>
        <begin position="418"/>
        <end position="534"/>
    </location>
</feature>
<feature type="transmembrane region" description="Helical" evidence="6">
    <location>
        <begin position="359"/>
        <end position="382"/>
    </location>
</feature>
<feature type="transmembrane region" description="Helical" evidence="6">
    <location>
        <begin position="297"/>
        <end position="315"/>
    </location>
</feature>
<evidence type="ECO:0000256" key="4">
    <source>
        <dbReference type="ARBA" id="ARBA00023136"/>
    </source>
</evidence>
<organism evidence="9 10">
    <name type="scientific">Acrasis kona</name>
    <dbReference type="NCBI Taxonomy" id="1008807"/>
    <lineage>
        <taxon>Eukaryota</taxon>
        <taxon>Discoba</taxon>
        <taxon>Heterolobosea</taxon>
        <taxon>Tetramitia</taxon>
        <taxon>Eutetramitia</taxon>
        <taxon>Acrasidae</taxon>
        <taxon>Acrasis</taxon>
    </lineage>
</organism>
<comment type="caution">
    <text evidence="9">The sequence shown here is derived from an EMBL/GenBank/DDBJ whole genome shotgun (WGS) entry which is preliminary data.</text>
</comment>
<comment type="similarity">
    <text evidence="5">Belongs to the ThrE exporter (TC 2.A.79) family.</text>
</comment>
<evidence type="ECO:0000256" key="5">
    <source>
        <dbReference type="ARBA" id="ARBA00034125"/>
    </source>
</evidence>
<feature type="transmembrane region" description="Helical" evidence="6">
    <location>
        <begin position="480"/>
        <end position="503"/>
    </location>
</feature>
<keyword evidence="3 6" id="KW-1133">Transmembrane helix</keyword>
<feature type="transmembrane region" description="Helical" evidence="6">
    <location>
        <begin position="402"/>
        <end position="420"/>
    </location>
</feature>
<dbReference type="InterPro" id="IPR024528">
    <property type="entry name" value="ThrE_2"/>
</dbReference>
<evidence type="ECO:0000313" key="10">
    <source>
        <dbReference type="Proteomes" id="UP001431209"/>
    </source>
</evidence>
<dbReference type="Proteomes" id="UP001431209">
    <property type="component" value="Unassembled WGS sequence"/>
</dbReference>
<evidence type="ECO:0000259" key="8">
    <source>
        <dbReference type="Pfam" id="PF12821"/>
    </source>
</evidence>
<evidence type="ECO:0000313" key="9">
    <source>
        <dbReference type="EMBL" id="KAL0486162.1"/>
    </source>
</evidence>
<evidence type="ECO:0000256" key="2">
    <source>
        <dbReference type="ARBA" id="ARBA00022692"/>
    </source>
</evidence>
<dbReference type="InterPro" id="IPR010619">
    <property type="entry name" value="ThrE-like_N"/>
</dbReference>
<feature type="transmembrane region" description="Helical" evidence="6">
    <location>
        <begin position="238"/>
        <end position="260"/>
    </location>
</feature>
<dbReference type="EMBL" id="JAOPGA020001203">
    <property type="protein sequence ID" value="KAL0486162.1"/>
    <property type="molecule type" value="Genomic_DNA"/>
</dbReference>
<dbReference type="InterPro" id="IPR051361">
    <property type="entry name" value="ThrE/Ser_Exporter"/>
</dbReference>
<dbReference type="Pfam" id="PF06738">
    <property type="entry name" value="ThrE"/>
    <property type="match status" value="1"/>
</dbReference>
<feature type="transmembrane region" description="Helical" evidence="6">
    <location>
        <begin position="454"/>
        <end position="473"/>
    </location>
</feature>
<feature type="transmembrane region" description="Helical" evidence="6">
    <location>
        <begin position="425"/>
        <end position="442"/>
    </location>
</feature>
<keyword evidence="4 6" id="KW-0472">Membrane</keyword>
<reference evidence="9 10" key="1">
    <citation type="submission" date="2024-03" db="EMBL/GenBank/DDBJ databases">
        <title>The Acrasis kona genome and developmental transcriptomes reveal deep origins of eukaryotic multicellular pathways.</title>
        <authorList>
            <person name="Sheikh S."/>
            <person name="Fu C.-J."/>
            <person name="Brown M.W."/>
            <person name="Baldauf S.L."/>
        </authorList>
    </citation>
    <scope>NUCLEOTIDE SEQUENCE [LARGE SCALE GENOMIC DNA]</scope>
    <source>
        <strain evidence="9 10">ATCC MYA-3509</strain>
    </source>
</reference>
<sequence>INTNYGTESTSYQSGTILNNSRDLSHSIIYIHSPEDVESILLPSQKHAIMSRKLSFRSANTHQLNFEDLDDNEDEVKDVFSMGSWKRPFRRLKKWWYLFRRTRKMTFSHTPYIDLPPQDQMAVRTFLIDFGYTMGKFAIASHRIEENLMVVSNYYGVMGNYFVTPSAIWFNFKNVQIDPNSSSDSDDVIQSPYPDQYNSSFSDFKLMDLDGLTHQIATGELQSAEHARKRIKNILKEPALFTSPLWTIFVTTTFAAVFGVLLDGTWAEIISAIIGGILTSFILIVQDKVRLMSRISIGICAFVSGMVAIAMRHIFKAAGSDVHVDVSLVALCAVVMLFPGMSITTAIDEMISGHIQSGTVRIVRAFVNVVSIGFGLLVSSSIDIMINGKIKTVSFDRQPISDWLKIACLPCNIVIVIVYFKVPRYFTSYLFISMACTAAYVGDLYWNRLLSKELAGILNASVIGFIGSLYSFVSLRPSTVVTCCAILLLVPGYASANSISMLLQSDVQTFVITMFSAIIAASSLVTGLVVAEIIFPKNKGRLS</sequence>
<dbReference type="PANTHER" id="PTHR31082">
    <property type="entry name" value="PHEROMONE-REGULATED MEMBRANE PROTEIN 10"/>
    <property type="match status" value="1"/>
</dbReference>
<dbReference type="PANTHER" id="PTHR31082:SF4">
    <property type="entry name" value="PHEROMONE-REGULATED MEMBRANE PROTEIN 10"/>
    <property type="match status" value="1"/>
</dbReference>
<keyword evidence="2 6" id="KW-0812">Transmembrane</keyword>
<protein>
    <submittedName>
        <fullName evidence="9">10 TM domain-containing transmembrane protein</fullName>
    </submittedName>
</protein>
<feature type="non-terminal residue" evidence="9">
    <location>
        <position position="1"/>
    </location>
</feature>
<feature type="transmembrane region" description="Helical" evidence="6">
    <location>
        <begin position="327"/>
        <end position="347"/>
    </location>
</feature>
<evidence type="ECO:0000256" key="1">
    <source>
        <dbReference type="ARBA" id="ARBA00004141"/>
    </source>
</evidence>
<evidence type="ECO:0000256" key="6">
    <source>
        <dbReference type="SAM" id="Phobius"/>
    </source>
</evidence>
<feature type="transmembrane region" description="Helical" evidence="6">
    <location>
        <begin position="509"/>
        <end position="535"/>
    </location>
</feature>
<name>A0AAW2ZA59_9EUKA</name>
<dbReference type="AlphaFoldDB" id="A0AAW2ZA59"/>